<proteinExistence type="predicted"/>
<keyword evidence="1" id="KW-0812">Transmembrane</keyword>
<comment type="caution">
    <text evidence="2">The sequence shown here is derived from an EMBL/GenBank/DDBJ whole genome shotgun (WGS) entry which is preliminary data.</text>
</comment>
<feature type="transmembrane region" description="Helical" evidence="1">
    <location>
        <begin position="21"/>
        <end position="38"/>
    </location>
</feature>
<reference evidence="2 3" key="1">
    <citation type="submission" date="2023-03" db="EMBL/GenBank/DDBJ databases">
        <authorList>
            <person name="Shen W."/>
            <person name="Cai J."/>
        </authorList>
    </citation>
    <scope>NUCLEOTIDE SEQUENCE [LARGE SCALE GENOMIC DNA]</scope>
    <source>
        <strain evidence="2 3">D6-4</strain>
    </source>
</reference>
<feature type="transmembrane region" description="Helical" evidence="1">
    <location>
        <begin position="232"/>
        <end position="253"/>
    </location>
</feature>
<feature type="transmembrane region" description="Helical" evidence="1">
    <location>
        <begin position="114"/>
        <end position="141"/>
    </location>
</feature>
<organism evidence="2 3">
    <name type="scientific">Enterococcus hulanensis</name>
    <dbReference type="NCBI Taxonomy" id="2559929"/>
    <lineage>
        <taxon>Bacteria</taxon>
        <taxon>Bacillati</taxon>
        <taxon>Bacillota</taxon>
        <taxon>Bacilli</taxon>
        <taxon>Lactobacillales</taxon>
        <taxon>Enterococcaceae</taxon>
        <taxon>Enterococcus</taxon>
    </lineage>
</organism>
<dbReference type="RefSeq" id="WP_311821118.1">
    <property type="nucleotide sequence ID" value="NZ_JARPYF010000001.1"/>
</dbReference>
<dbReference type="EMBL" id="JARPYI010000001">
    <property type="protein sequence ID" value="MDT2598615.1"/>
    <property type="molecule type" value="Genomic_DNA"/>
</dbReference>
<sequence length="263" mass="28967">MTNIIKSDIFRIKKGSAVRNVFLAGMVIIIITGINMFNSRSGFGGVGVQSSASAARSLPANGAQFVQQMRDDGLFPFFILAFAVAVLGTDYSAGTIRNSLSYFVDRKKVYFAKCITGFLCCLTYTLVCLIVSCIAGVILFGFGGFSLTMISRILTQLILSIPLYIGMIAIGNGLLVFTKKTSITIASYLIGLIIFPSVTYQIYQLFPNAEWLKLCDPLSAFSLLSRFWEFPLMYVGMVLLFWIILDAIVLFLGMRVYSEADVI</sequence>
<feature type="transmembrane region" description="Helical" evidence="1">
    <location>
        <begin position="74"/>
        <end position="93"/>
    </location>
</feature>
<dbReference type="PANTHER" id="PTHR37305">
    <property type="entry name" value="INTEGRAL MEMBRANE PROTEIN-RELATED"/>
    <property type="match status" value="1"/>
</dbReference>
<keyword evidence="1" id="KW-0472">Membrane</keyword>
<gene>
    <name evidence="2" type="ORF">P7D85_02445</name>
</gene>
<accession>A0ABU3EUR2</accession>
<feature type="transmembrane region" description="Helical" evidence="1">
    <location>
        <begin position="153"/>
        <end position="178"/>
    </location>
</feature>
<dbReference type="Pfam" id="PF12730">
    <property type="entry name" value="ABC2_membrane_4"/>
    <property type="match status" value="1"/>
</dbReference>
<dbReference type="Proteomes" id="UP001252875">
    <property type="component" value="Unassembled WGS sequence"/>
</dbReference>
<dbReference type="PANTHER" id="PTHR37305:SF1">
    <property type="entry name" value="MEMBRANE PROTEIN"/>
    <property type="match status" value="1"/>
</dbReference>
<feature type="transmembrane region" description="Helical" evidence="1">
    <location>
        <begin position="185"/>
        <end position="203"/>
    </location>
</feature>
<keyword evidence="1" id="KW-1133">Transmembrane helix</keyword>
<protein>
    <submittedName>
        <fullName evidence="2">ABC transporter permease subunit</fullName>
    </submittedName>
</protein>
<keyword evidence="3" id="KW-1185">Reference proteome</keyword>
<evidence type="ECO:0000313" key="3">
    <source>
        <dbReference type="Proteomes" id="UP001252875"/>
    </source>
</evidence>
<evidence type="ECO:0000256" key="1">
    <source>
        <dbReference type="SAM" id="Phobius"/>
    </source>
</evidence>
<evidence type="ECO:0000313" key="2">
    <source>
        <dbReference type="EMBL" id="MDT2598615.1"/>
    </source>
</evidence>
<name>A0ABU3EUR2_9ENTE</name>